<dbReference type="GO" id="GO:0055085">
    <property type="term" value="P:transmembrane transport"/>
    <property type="evidence" value="ECO:0007669"/>
    <property type="project" value="InterPro"/>
</dbReference>
<protein>
    <submittedName>
        <fullName evidence="9">Sugar ABC transporter permease</fullName>
    </submittedName>
</protein>
<keyword evidence="5 7" id="KW-1133">Transmembrane helix</keyword>
<dbReference type="PANTHER" id="PTHR43744:SF9">
    <property type="entry name" value="POLYGALACTURONAN_RHAMNOGALACTURONAN TRANSPORT SYSTEM PERMEASE PROTEIN YTCP"/>
    <property type="match status" value="1"/>
</dbReference>
<name>A0A089LX57_9BACL</name>
<comment type="subcellular location">
    <subcellularLocation>
        <location evidence="1 7">Cell membrane</location>
        <topology evidence="1 7">Multi-pass membrane protein</topology>
    </subcellularLocation>
</comment>
<feature type="transmembrane region" description="Helical" evidence="7">
    <location>
        <begin position="29"/>
        <end position="54"/>
    </location>
</feature>
<dbReference type="PROSITE" id="PS50928">
    <property type="entry name" value="ABC_TM1"/>
    <property type="match status" value="1"/>
</dbReference>
<evidence type="ECO:0000256" key="6">
    <source>
        <dbReference type="ARBA" id="ARBA00023136"/>
    </source>
</evidence>
<feature type="transmembrane region" description="Helical" evidence="7">
    <location>
        <begin position="282"/>
        <end position="301"/>
    </location>
</feature>
<dbReference type="KEGG" id="pste:PSTEL_26385"/>
<dbReference type="Proteomes" id="UP000029507">
    <property type="component" value="Chromosome"/>
</dbReference>
<evidence type="ECO:0000256" key="7">
    <source>
        <dbReference type="RuleBase" id="RU363032"/>
    </source>
</evidence>
<dbReference type="PANTHER" id="PTHR43744">
    <property type="entry name" value="ABC TRANSPORTER PERMEASE PROTEIN MG189-RELATED-RELATED"/>
    <property type="match status" value="1"/>
</dbReference>
<feature type="domain" description="ABC transmembrane type-1" evidence="8">
    <location>
        <begin position="91"/>
        <end position="301"/>
    </location>
</feature>
<dbReference type="GO" id="GO:0005886">
    <property type="term" value="C:plasma membrane"/>
    <property type="evidence" value="ECO:0007669"/>
    <property type="project" value="UniProtKB-SubCell"/>
</dbReference>
<feature type="transmembrane region" description="Helical" evidence="7">
    <location>
        <begin position="158"/>
        <end position="180"/>
    </location>
</feature>
<reference evidence="9 10" key="1">
    <citation type="submission" date="2014-08" db="EMBL/GenBank/DDBJ databases">
        <title>Comparative genomics of the Paenibacillus odorifer group.</title>
        <authorList>
            <person name="den Bakker H.C."/>
            <person name="Tsai Y.-C."/>
            <person name="Martin N."/>
            <person name="Korlach J."/>
            <person name="Wiedmann M."/>
        </authorList>
    </citation>
    <scope>NUCLEOTIDE SEQUENCE [LARGE SCALE GENOMIC DNA]</scope>
    <source>
        <strain evidence="9 10">DSM 14472</strain>
    </source>
</reference>
<comment type="similarity">
    <text evidence="7">Belongs to the binding-protein-dependent transport system permease family.</text>
</comment>
<keyword evidence="2 7" id="KW-0813">Transport</keyword>
<organism evidence="9 10">
    <name type="scientific">Paenibacillus stellifer</name>
    <dbReference type="NCBI Taxonomy" id="169760"/>
    <lineage>
        <taxon>Bacteria</taxon>
        <taxon>Bacillati</taxon>
        <taxon>Bacillota</taxon>
        <taxon>Bacilli</taxon>
        <taxon>Bacillales</taxon>
        <taxon>Paenibacillaceae</taxon>
        <taxon>Paenibacillus</taxon>
    </lineage>
</organism>
<keyword evidence="10" id="KW-1185">Reference proteome</keyword>
<dbReference type="OrthoDB" id="9810086at2"/>
<evidence type="ECO:0000313" key="9">
    <source>
        <dbReference type="EMBL" id="AIQ66116.1"/>
    </source>
</evidence>
<evidence type="ECO:0000256" key="4">
    <source>
        <dbReference type="ARBA" id="ARBA00022692"/>
    </source>
</evidence>
<dbReference type="InterPro" id="IPR035906">
    <property type="entry name" value="MetI-like_sf"/>
</dbReference>
<keyword evidence="4 7" id="KW-0812">Transmembrane</keyword>
<evidence type="ECO:0000313" key="10">
    <source>
        <dbReference type="Proteomes" id="UP000029507"/>
    </source>
</evidence>
<dbReference type="SUPFAM" id="SSF161098">
    <property type="entry name" value="MetI-like"/>
    <property type="match status" value="1"/>
</dbReference>
<evidence type="ECO:0000256" key="2">
    <source>
        <dbReference type="ARBA" id="ARBA00022448"/>
    </source>
</evidence>
<evidence type="ECO:0000259" key="8">
    <source>
        <dbReference type="PROSITE" id="PS50928"/>
    </source>
</evidence>
<feature type="transmembrane region" description="Helical" evidence="7">
    <location>
        <begin position="126"/>
        <end position="146"/>
    </location>
</feature>
<dbReference type="STRING" id="169760.PSTEL_26385"/>
<dbReference type="AlphaFoldDB" id="A0A089LX57"/>
<keyword evidence="3" id="KW-1003">Cell membrane</keyword>
<evidence type="ECO:0000256" key="3">
    <source>
        <dbReference type="ARBA" id="ARBA00022475"/>
    </source>
</evidence>
<feature type="transmembrane region" description="Helical" evidence="7">
    <location>
        <begin position="201"/>
        <end position="226"/>
    </location>
</feature>
<dbReference type="HOGENOM" id="CLU_016047_1_0_9"/>
<accession>A0A089LX57</accession>
<dbReference type="Pfam" id="PF00528">
    <property type="entry name" value="BPD_transp_1"/>
    <property type="match status" value="1"/>
</dbReference>
<evidence type="ECO:0000256" key="5">
    <source>
        <dbReference type="ARBA" id="ARBA00022989"/>
    </source>
</evidence>
<evidence type="ECO:0000256" key="1">
    <source>
        <dbReference type="ARBA" id="ARBA00004651"/>
    </source>
</evidence>
<dbReference type="Gene3D" id="1.10.3720.10">
    <property type="entry name" value="MetI-like"/>
    <property type="match status" value="1"/>
</dbReference>
<keyword evidence="6 7" id="KW-0472">Membrane</keyword>
<proteinExistence type="inferred from homology"/>
<dbReference type="InterPro" id="IPR000515">
    <property type="entry name" value="MetI-like"/>
</dbReference>
<dbReference type="CDD" id="cd06261">
    <property type="entry name" value="TM_PBP2"/>
    <property type="match status" value="1"/>
</dbReference>
<sequence>MASPASATLGRKPKNKESSVMDVSKPANLAINIFFWIYSAICVIPILLVLIVSFSDEKTVLANGYSFFPHKLSLSAYDFLLNDWVNIVRSYGISIFVTIIGTAASLLIMALFAYPISRRDFKQRGTFSFIMVFTILFNAGLVPFYMMYTQYLHLQNTLLVLIAPYLVQGFFVLVMRTFFMNSVPYELIESSKIDGAGEWRIFAQIVLPLSLPVLASVGLLCTLNYWNDWYLSMLFINDNIHINIQYRMYKALQDLQFLSSNSAAYSAILRTNPDYQLPSETVRMAMAVVGIGPIIFAYPFFQRYFIEGLTVGAVKG</sequence>
<feature type="transmembrane region" description="Helical" evidence="7">
    <location>
        <begin position="91"/>
        <end position="114"/>
    </location>
</feature>
<gene>
    <name evidence="9" type="ORF">PSTEL_26385</name>
</gene>
<dbReference type="EMBL" id="CP009286">
    <property type="protein sequence ID" value="AIQ66116.1"/>
    <property type="molecule type" value="Genomic_DNA"/>
</dbReference>
<dbReference type="RefSeq" id="WP_038699687.1">
    <property type="nucleotide sequence ID" value="NZ_CP009286.1"/>
</dbReference>